<dbReference type="AlphaFoldDB" id="A0A2M9CHH3"/>
<dbReference type="InterPro" id="IPR039420">
    <property type="entry name" value="WalR-like"/>
</dbReference>
<dbReference type="InterPro" id="IPR011006">
    <property type="entry name" value="CheY-like_superfamily"/>
</dbReference>
<keyword evidence="3 8" id="KW-0238">DNA-binding</keyword>
<dbReference type="GO" id="GO:0006355">
    <property type="term" value="P:regulation of DNA-templated transcription"/>
    <property type="evidence" value="ECO:0007669"/>
    <property type="project" value="InterPro"/>
</dbReference>
<dbReference type="CDD" id="cd06170">
    <property type="entry name" value="LuxR_C_like"/>
    <property type="match status" value="1"/>
</dbReference>
<dbReference type="PANTHER" id="PTHR43214">
    <property type="entry name" value="TWO-COMPONENT RESPONSE REGULATOR"/>
    <property type="match status" value="1"/>
</dbReference>
<protein>
    <submittedName>
        <fullName evidence="8">DNA-binding NarL/FixJ family response regulator</fullName>
    </submittedName>
</protein>
<dbReference type="Proteomes" id="UP000228758">
    <property type="component" value="Unassembled WGS sequence"/>
</dbReference>
<feature type="modified residue" description="4-aspartylphosphate" evidence="5">
    <location>
        <position position="59"/>
    </location>
</feature>
<gene>
    <name evidence="8" type="ORF">CLV46_0909</name>
</gene>
<evidence type="ECO:0000313" key="9">
    <source>
        <dbReference type="Proteomes" id="UP000228758"/>
    </source>
</evidence>
<dbReference type="SMART" id="SM00421">
    <property type="entry name" value="HTH_LUXR"/>
    <property type="match status" value="1"/>
</dbReference>
<dbReference type="InterPro" id="IPR058245">
    <property type="entry name" value="NreC/VraR/RcsB-like_REC"/>
</dbReference>
<dbReference type="InterPro" id="IPR001789">
    <property type="entry name" value="Sig_transdc_resp-reg_receiver"/>
</dbReference>
<dbReference type="PROSITE" id="PS50043">
    <property type="entry name" value="HTH_LUXR_2"/>
    <property type="match status" value="1"/>
</dbReference>
<feature type="domain" description="HTH luxR-type" evidence="6">
    <location>
        <begin position="153"/>
        <end position="218"/>
    </location>
</feature>
<name>A0A2M9CHH3_9MICO</name>
<dbReference type="Gene3D" id="3.40.50.2300">
    <property type="match status" value="1"/>
</dbReference>
<evidence type="ECO:0000256" key="3">
    <source>
        <dbReference type="ARBA" id="ARBA00023125"/>
    </source>
</evidence>
<dbReference type="Pfam" id="PF00196">
    <property type="entry name" value="GerE"/>
    <property type="match status" value="1"/>
</dbReference>
<dbReference type="GO" id="GO:0000160">
    <property type="term" value="P:phosphorelay signal transduction system"/>
    <property type="evidence" value="ECO:0007669"/>
    <property type="project" value="InterPro"/>
</dbReference>
<evidence type="ECO:0000313" key="8">
    <source>
        <dbReference type="EMBL" id="PJJ71364.1"/>
    </source>
</evidence>
<proteinExistence type="predicted"/>
<dbReference type="Pfam" id="PF00072">
    <property type="entry name" value="Response_reg"/>
    <property type="match status" value="1"/>
</dbReference>
<dbReference type="OrthoDB" id="9808843at2"/>
<dbReference type="InterPro" id="IPR016032">
    <property type="entry name" value="Sig_transdc_resp-reg_C-effctor"/>
</dbReference>
<evidence type="ECO:0000256" key="4">
    <source>
        <dbReference type="ARBA" id="ARBA00023163"/>
    </source>
</evidence>
<dbReference type="SUPFAM" id="SSF52172">
    <property type="entry name" value="CheY-like"/>
    <property type="match status" value="1"/>
</dbReference>
<dbReference type="PRINTS" id="PR00038">
    <property type="entry name" value="HTHLUXR"/>
</dbReference>
<evidence type="ECO:0000256" key="2">
    <source>
        <dbReference type="ARBA" id="ARBA00023015"/>
    </source>
</evidence>
<reference evidence="8 9" key="1">
    <citation type="submission" date="2017-11" db="EMBL/GenBank/DDBJ databases">
        <title>Genomic Encyclopedia of Archaeal and Bacterial Type Strains, Phase II (KMG-II): From Individual Species to Whole Genera.</title>
        <authorList>
            <person name="Goeker M."/>
        </authorList>
    </citation>
    <scope>NUCLEOTIDE SEQUENCE [LARGE SCALE GENOMIC DNA]</scope>
    <source>
        <strain evidence="8 9">DSM 27393</strain>
    </source>
</reference>
<dbReference type="PANTHER" id="PTHR43214:SF24">
    <property type="entry name" value="TRANSCRIPTIONAL REGULATORY PROTEIN NARL-RELATED"/>
    <property type="match status" value="1"/>
</dbReference>
<evidence type="ECO:0000256" key="5">
    <source>
        <dbReference type="PROSITE-ProRule" id="PRU00169"/>
    </source>
</evidence>
<dbReference type="GO" id="GO:0003677">
    <property type="term" value="F:DNA binding"/>
    <property type="evidence" value="ECO:0007669"/>
    <property type="project" value="UniProtKB-KW"/>
</dbReference>
<sequence length="220" mass="23000">MSDDGLVRIVIADDDPLVRAGVRAILESHAGIEVVGEAADGSAAVDIVRATRPHVAVLDLRMPALDGVAAAAEIGRLLPDVRTIMLTTFGTDDNVLRALEGGVDGFLLKASAPQDLITGVRAVAAGGAALSPTIARVLIRAVRDSRSAVPVDALARLDRLSERERDVLALVGQGRSNSDIARELVISEGTVKGHVSAILRVLEVRNRVQAALLAHEAGLR</sequence>
<organism evidence="8 9">
    <name type="scientific">Diaminobutyricimonas aerilata</name>
    <dbReference type="NCBI Taxonomy" id="1162967"/>
    <lineage>
        <taxon>Bacteria</taxon>
        <taxon>Bacillati</taxon>
        <taxon>Actinomycetota</taxon>
        <taxon>Actinomycetes</taxon>
        <taxon>Micrococcales</taxon>
        <taxon>Microbacteriaceae</taxon>
        <taxon>Diaminobutyricimonas</taxon>
    </lineage>
</organism>
<evidence type="ECO:0000259" key="7">
    <source>
        <dbReference type="PROSITE" id="PS50110"/>
    </source>
</evidence>
<dbReference type="InterPro" id="IPR000792">
    <property type="entry name" value="Tscrpt_reg_LuxR_C"/>
</dbReference>
<keyword evidence="2" id="KW-0805">Transcription regulation</keyword>
<accession>A0A2M9CHH3</accession>
<comment type="caution">
    <text evidence="8">The sequence shown here is derived from an EMBL/GenBank/DDBJ whole genome shotgun (WGS) entry which is preliminary data.</text>
</comment>
<dbReference type="PROSITE" id="PS50110">
    <property type="entry name" value="RESPONSE_REGULATORY"/>
    <property type="match status" value="1"/>
</dbReference>
<dbReference type="EMBL" id="PGFF01000001">
    <property type="protein sequence ID" value="PJJ71364.1"/>
    <property type="molecule type" value="Genomic_DNA"/>
</dbReference>
<dbReference type="CDD" id="cd17535">
    <property type="entry name" value="REC_NarL-like"/>
    <property type="match status" value="1"/>
</dbReference>
<evidence type="ECO:0000259" key="6">
    <source>
        <dbReference type="PROSITE" id="PS50043"/>
    </source>
</evidence>
<keyword evidence="1 5" id="KW-0597">Phosphoprotein</keyword>
<feature type="domain" description="Response regulatory" evidence="7">
    <location>
        <begin position="8"/>
        <end position="124"/>
    </location>
</feature>
<dbReference type="SUPFAM" id="SSF46894">
    <property type="entry name" value="C-terminal effector domain of the bipartite response regulators"/>
    <property type="match status" value="1"/>
</dbReference>
<dbReference type="SMART" id="SM00448">
    <property type="entry name" value="REC"/>
    <property type="match status" value="1"/>
</dbReference>
<keyword evidence="4" id="KW-0804">Transcription</keyword>
<keyword evidence="9" id="KW-1185">Reference proteome</keyword>
<evidence type="ECO:0000256" key="1">
    <source>
        <dbReference type="ARBA" id="ARBA00022553"/>
    </source>
</evidence>